<comment type="caution">
    <text evidence="2">The sequence shown here is derived from an EMBL/GenBank/DDBJ whole genome shotgun (WGS) entry which is preliminary data.</text>
</comment>
<accession>A0A4U6XT24</accession>
<evidence type="ECO:0000313" key="3">
    <source>
        <dbReference type="Proteomes" id="UP000310108"/>
    </source>
</evidence>
<protein>
    <submittedName>
        <fullName evidence="2">Uncharacterized protein</fullName>
    </submittedName>
</protein>
<dbReference type="STRING" id="1306861.A0A4U6XT24"/>
<feature type="region of interest" description="Disordered" evidence="1">
    <location>
        <begin position="1"/>
        <end position="22"/>
    </location>
</feature>
<keyword evidence="3" id="KW-1185">Reference proteome</keyword>
<evidence type="ECO:0000313" key="2">
    <source>
        <dbReference type="EMBL" id="TKW59064.1"/>
    </source>
</evidence>
<name>A0A4U6XT24_9PEZI</name>
<evidence type="ECO:0000256" key="1">
    <source>
        <dbReference type="SAM" id="MobiDB-lite"/>
    </source>
</evidence>
<dbReference type="OrthoDB" id="2153661at2759"/>
<dbReference type="AlphaFoldDB" id="A0A4U6XT24"/>
<organism evidence="2 3">
    <name type="scientific">Colletotrichum tanaceti</name>
    <dbReference type="NCBI Taxonomy" id="1306861"/>
    <lineage>
        <taxon>Eukaryota</taxon>
        <taxon>Fungi</taxon>
        <taxon>Dikarya</taxon>
        <taxon>Ascomycota</taxon>
        <taxon>Pezizomycotina</taxon>
        <taxon>Sordariomycetes</taxon>
        <taxon>Hypocreomycetidae</taxon>
        <taxon>Glomerellales</taxon>
        <taxon>Glomerellaceae</taxon>
        <taxon>Colletotrichum</taxon>
        <taxon>Colletotrichum destructivum species complex</taxon>
    </lineage>
</organism>
<dbReference type="Proteomes" id="UP000310108">
    <property type="component" value="Unassembled WGS sequence"/>
</dbReference>
<sequence length="74" mass="7661">MASTQDVDHAVAPGDDVSVTGGNSVVLARDENKSSGKVGEEVDILETEPQKAHYSSVSVWLMVLFSGLAIGSDG</sequence>
<reference evidence="2 3" key="1">
    <citation type="journal article" date="2019" name="PLoS ONE">
        <title>Comparative genome analysis indicates high evolutionary potential of pathogenicity genes in Colletotrichum tanaceti.</title>
        <authorList>
            <person name="Lelwala R.V."/>
            <person name="Korhonen P.K."/>
            <person name="Young N.D."/>
            <person name="Scott J.B."/>
            <person name="Ades P.A."/>
            <person name="Gasser R.B."/>
            <person name="Taylor P.W.J."/>
        </authorList>
    </citation>
    <scope>NUCLEOTIDE SEQUENCE [LARGE SCALE GENOMIC DNA]</scope>
    <source>
        <strain evidence="2">BRIP57314</strain>
    </source>
</reference>
<proteinExistence type="predicted"/>
<dbReference type="EMBL" id="PJEX01000014">
    <property type="protein sequence ID" value="TKW59064.1"/>
    <property type="molecule type" value="Genomic_DNA"/>
</dbReference>
<gene>
    <name evidence="2" type="ORF">CTA1_13335</name>
</gene>